<name>A0A6S7I2F8_PARCT</name>
<gene>
    <name evidence="1" type="ORF">PACLA_8A012036</name>
</gene>
<reference evidence="1" key="1">
    <citation type="submission" date="2020-04" db="EMBL/GenBank/DDBJ databases">
        <authorList>
            <person name="Alioto T."/>
            <person name="Alioto T."/>
            <person name="Gomez Garrido J."/>
        </authorList>
    </citation>
    <scope>NUCLEOTIDE SEQUENCE</scope>
    <source>
        <strain evidence="1">A484AB</strain>
    </source>
</reference>
<organism evidence="1 2">
    <name type="scientific">Paramuricea clavata</name>
    <name type="common">Red gorgonian</name>
    <name type="synonym">Violescent sea-whip</name>
    <dbReference type="NCBI Taxonomy" id="317549"/>
    <lineage>
        <taxon>Eukaryota</taxon>
        <taxon>Metazoa</taxon>
        <taxon>Cnidaria</taxon>
        <taxon>Anthozoa</taxon>
        <taxon>Octocorallia</taxon>
        <taxon>Malacalcyonacea</taxon>
        <taxon>Plexauridae</taxon>
        <taxon>Paramuricea</taxon>
    </lineage>
</organism>
<evidence type="ECO:0000313" key="1">
    <source>
        <dbReference type="EMBL" id="CAB4012895.1"/>
    </source>
</evidence>
<keyword evidence="2" id="KW-1185">Reference proteome</keyword>
<evidence type="ECO:0000313" key="2">
    <source>
        <dbReference type="Proteomes" id="UP001152795"/>
    </source>
</evidence>
<dbReference type="AlphaFoldDB" id="A0A6S7I2F8"/>
<dbReference type="OrthoDB" id="6750869at2759"/>
<dbReference type="Proteomes" id="UP001152795">
    <property type="component" value="Unassembled WGS sequence"/>
</dbReference>
<feature type="non-terminal residue" evidence="1">
    <location>
        <position position="1"/>
    </location>
</feature>
<protein>
    <submittedName>
        <fullName evidence="1">Uncharacterized protein</fullName>
    </submittedName>
</protein>
<comment type="caution">
    <text evidence="1">The sequence shown here is derived from an EMBL/GenBank/DDBJ whole genome shotgun (WGS) entry which is preliminary data.</text>
</comment>
<dbReference type="EMBL" id="CACRXK020007673">
    <property type="protein sequence ID" value="CAB4012895.1"/>
    <property type="molecule type" value="Genomic_DNA"/>
</dbReference>
<sequence>RLTTERVLAEIERVIQSNHEFRLNDSVNVNLIHVEMPNGGTGTKRSEINLEKHLINKKTIIRIQNKDDICLARALVVAKAKLENDSRYYHIINHKRPLQTRLARDLHQKAGVPIATCGIDEVKRFQTYLSDYQINIVSKEHQNSIIFSGPEKDKMIYLFLHDNHYDVITSMPAFFARKRYCHTCKKGYDKVIDHLCADACKSCRFPNCPIVSWLPCADCMRVFKSQECFDRHKQTVGSAKSICGSLVKCPDCHTVVKRVD</sequence>
<accession>A0A6S7I2F8</accession>
<proteinExistence type="predicted"/>